<dbReference type="PANTHER" id="PTHR43884:SF12">
    <property type="entry name" value="ISOVALERYL-COA DEHYDROGENASE, MITOCHONDRIAL-RELATED"/>
    <property type="match status" value="1"/>
</dbReference>
<comment type="similarity">
    <text evidence="2 5">Belongs to the acyl-CoA dehydrogenase family.</text>
</comment>
<evidence type="ECO:0000313" key="10">
    <source>
        <dbReference type="Proteomes" id="UP001596524"/>
    </source>
</evidence>
<keyword evidence="4 5" id="KW-0274">FAD</keyword>
<feature type="domain" description="Acyl-CoA oxidase/dehydrogenase middle" evidence="7">
    <location>
        <begin position="126"/>
        <end position="228"/>
    </location>
</feature>
<dbReference type="EC" id="1.-.-.-" evidence="9"/>
<comment type="caution">
    <text evidence="9">The sequence shown here is derived from an EMBL/GenBank/DDBJ whole genome shotgun (WGS) entry which is preliminary data.</text>
</comment>
<dbReference type="InterPro" id="IPR013786">
    <property type="entry name" value="AcylCoA_DH/ox_N"/>
</dbReference>
<evidence type="ECO:0000259" key="6">
    <source>
        <dbReference type="Pfam" id="PF00441"/>
    </source>
</evidence>
<dbReference type="Proteomes" id="UP001596524">
    <property type="component" value="Unassembled WGS sequence"/>
</dbReference>
<dbReference type="InterPro" id="IPR009075">
    <property type="entry name" value="AcylCo_DH/oxidase_C"/>
</dbReference>
<dbReference type="Gene3D" id="1.20.140.10">
    <property type="entry name" value="Butyryl-CoA Dehydrogenase, subunit A, domain 3"/>
    <property type="match status" value="1"/>
</dbReference>
<gene>
    <name evidence="9" type="ORF">ACFQO6_18950</name>
</gene>
<dbReference type="PANTHER" id="PTHR43884">
    <property type="entry name" value="ACYL-COA DEHYDROGENASE"/>
    <property type="match status" value="1"/>
</dbReference>
<dbReference type="Gene3D" id="2.40.110.10">
    <property type="entry name" value="Butyryl-CoA Dehydrogenase, subunit A, domain 2"/>
    <property type="match status" value="1"/>
</dbReference>
<dbReference type="Pfam" id="PF02771">
    <property type="entry name" value="Acyl-CoA_dh_N"/>
    <property type="match status" value="1"/>
</dbReference>
<dbReference type="InterPro" id="IPR036250">
    <property type="entry name" value="AcylCo_DH-like_C"/>
</dbReference>
<evidence type="ECO:0000256" key="3">
    <source>
        <dbReference type="ARBA" id="ARBA00022630"/>
    </source>
</evidence>
<evidence type="ECO:0000259" key="8">
    <source>
        <dbReference type="Pfam" id="PF02771"/>
    </source>
</evidence>
<accession>A0ABW2N4X5</accession>
<keyword evidence="5 9" id="KW-0560">Oxidoreductase</keyword>
<keyword evidence="3 5" id="KW-0285">Flavoprotein</keyword>
<evidence type="ECO:0000313" key="9">
    <source>
        <dbReference type="EMBL" id="MFC7362356.1"/>
    </source>
</evidence>
<dbReference type="Pfam" id="PF02770">
    <property type="entry name" value="Acyl-CoA_dh_M"/>
    <property type="match status" value="1"/>
</dbReference>
<name>A0ABW2N4X5_9ACTN</name>
<comment type="cofactor">
    <cofactor evidence="1 5">
        <name>FAD</name>
        <dbReference type="ChEBI" id="CHEBI:57692"/>
    </cofactor>
</comment>
<dbReference type="InterPro" id="IPR006091">
    <property type="entry name" value="Acyl-CoA_Oxase/DH_mid-dom"/>
</dbReference>
<dbReference type="GO" id="GO:0016491">
    <property type="term" value="F:oxidoreductase activity"/>
    <property type="evidence" value="ECO:0007669"/>
    <property type="project" value="UniProtKB-KW"/>
</dbReference>
<dbReference type="InterPro" id="IPR009100">
    <property type="entry name" value="AcylCoA_DH/oxidase_NM_dom_sf"/>
</dbReference>
<dbReference type="SUPFAM" id="SSF56645">
    <property type="entry name" value="Acyl-CoA dehydrogenase NM domain-like"/>
    <property type="match status" value="1"/>
</dbReference>
<dbReference type="SUPFAM" id="SSF47203">
    <property type="entry name" value="Acyl-CoA dehydrogenase C-terminal domain-like"/>
    <property type="match status" value="1"/>
</dbReference>
<dbReference type="EMBL" id="JBHTCH010000023">
    <property type="protein sequence ID" value="MFC7362356.1"/>
    <property type="molecule type" value="Genomic_DNA"/>
</dbReference>
<dbReference type="RefSeq" id="WP_255893000.1">
    <property type="nucleotide sequence ID" value="NZ_JAFMZM010000008.1"/>
</dbReference>
<protein>
    <submittedName>
        <fullName evidence="9">Acyl-CoA dehydrogenase family protein</fullName>
        <ecNumber evidence="9">1.-.-.-</ecNumber>
    </submittedName>
</protein>
<feature type="domain" description="Acyl-CoA dehydrogenase/oxidase N-terminal" evidence="8">
    <location>
        <begin position="11"/>
        <end position="122"/>
    </location>
</feature>
<keyword evidence="10" id="KW-1185">Reference proteome</keyword>
<evidence type="ECO:0000256" key="2">
    <source>
        <dbReference type="ARBA" id="ARBA00009347"/>
    </source>
</evidence>
<evidence type="ECO:0000256" key="1">
    <source>
        <dbReference type="ARBA" id="ARBA00001974"/>
    </source>
</evidence>
<dbReference type="InterPro" id="IPR046373">
    <property type="entry name" value="Acyl-CoA_Oxase/DH_mid-dom_sf"/>
</dbReference>
<dbReference type="InterPro" id="IPR037069">
    <property type="entry name" value="AcylCoA_DH/ox_N_sf"/>
</dbReference>
<dbReference type="Gene3D" id="1.10.540.10">
    <property type="entry name" value="Acyl-CoA dehydrogenase/oxidase, N-terminal domain"/>
    <property type="match status" value="1"/>
</dbReference>
<sequence length="397" mass="43834">MPRLCQTDGLTEDQIEILKAVRQFVDEKIIPVATELEHKDEYPTEIVEGLKELGIFGLMIPEEYDGLGESLLTYALCVEEIARGWMSVSGVINTHFIVAYMLMQHGTEAQKQKYLPKMATGEVRGAFSMSEPGLGSDVSAITTKAVKDGDDYLINGQKMWLTNGGSSTLIAVLTKTDEGAESVYRNMTTFLVEKEPGFGETAPGLTIPGKIDKMGYKGVDTTEAIFENHRVSADQVLGGEPGQGFYQMMDGVEVGRVNVAARACGIANRAFELGIAYSQQRETFGKPIAEHQAILFRLAEMATKVETAHTMMVKAARMKDSGQRMDVEAGMAKMLASEYCNEVVEASFRIHGGYGYSKEYEIERLYREAAFMLIGEGTSDIQKMIIGRSLLKDYKLR</sequence>
<dbReference type="PIRSF" id="PIRSF016578">
    <property type="entry name" value="HsaA"/>
    <property type="match status" value="1"/>
</dbReference>
<proteinExistence type="inferred from homology"/>
<evidence type="ECO:0000259" key="7">
    <source>
        <dbReference type="Pfam" id="PF02770"/>
    </source>
</evidence>
<evidence type="ECO:0000256" key="5">
    <source>
        <dbReference type="RuleBase" id="RU362125"/>
    </source>
</evidence>
<reference evidence="10" key="1">
    <citation type="journal article" date="2019" name="Int. J. Syst. Evol. Microbiol.">
        <title>The Global Catalogue of Microorganisms (GCM) 10K type strain sequencing project: providing services to taxonomists for standard genome sequencing and annotation.</title>
        <authorList>
            <consortium name="The Broad Institute Genomics Platform"/>
            <consortium name="The Broad Institute Genome Sequencing Center for Infectious Disease"/>
            <person name="Wu L."/>
            <person name="Ma J."/>
        </authorList>
    </citation>
    <scope>NUCLEOTIDE SEQUENCE [LARGE SCALE GENOMIC DNA]</scope>
    <source>
        <strain evidence="10">FCH27</strain>
    </source>
</reference>
<evidence type="ECO:0000256" key="4">
    <source>
        <dbReference type="ARBA" id="ARBA00022827"/>
    </source>
</evidence>
<organism evidence="9 10">
    <name type="scientific">Nocardioides astragali</name>
    <dbReference type="NCBI Taxonomy" id="1776736"/>
    <lineage>
        <taxon>Bacteria</taxon>
        <taxon>Bacillati</taxon>
        <taxon>Actinomycetota</taxon>
        <taxon>Actinomycetes</taxon>
        <taxon>Propionibacteriales</taxon>
        <taxon>Nocardioidaceae</taxon>
        <taxon>Nocardioides</taxon>
    </lineage>
</organism>
<feature type="domain" description="Acyl-CoA dehydrogenase/oxidase C-terminal" evidence="6">
    <location>
        <begin position="242"/>
        <end position="391"/>
    </location>
</feature>
<dbReference type="Pfam" id="PF00441">
    <property type="entry name" value="Acyl-CoA_dh_1"/>
    <property type="match status" value="1"/>
</dbReference>